<dbReference type="EMBL" id="BGPR01156176">
    <property type="protein sequence ID" value="GBL77992.1"/>
    <property type="molecule type" value="Genomic_DNA"/>
</dbReference>
<accession>A0A4Y2ADR9</accession>
<proteinExistence type="predicted"/>
<evidence type="ECO:0000313" key="1">
    <source>
        <dbReference type="EMBL" id="GBL77992.1"/>
    </source>
</evidence>
<name>A0A4Y2ADR9_ARAVE</name>
<gene>
    <name evidence="1" type="ORF">AVEN_16074_1</name>
</gene>
<evidence type="ECO:0000313" key="2">
    <source>
        <dbReference type="Proteomes" id="UP000499080"/>
    </source>
</evidence>
<sequence>MAGDQYRISVRQIYETESKLRLCYELKLSSRKKCSITVDIFDGSEKNDEEKQPIDSIFCDIMVEESDIEKIADTLPIVTYLPGYCSHAALKKTKCLYCCQKLITDKESISHDNYKLIDVKIGEAYYVQEK</sequence>
<reference evidence="1 2" key="1">
    <citation type="journal article" date="2019" name="Sci. Rep.">
        <title>Orb-weaving spider Araneus ventricosus genome elucidates the spidroin gene catalogue.</title>
        <authorList>
            <person name="Kono N."/>
            <person name="Nakamura H."/>
            <person name="Ohtoshi R."/>
            <person name="Moran D.A.P."/>
            <person name="Shinohara A."/>
            <person name="Yoshida Y."/>
            <person name="Fujiwara M."/>
            <person name="Mori M."/>
            <person name="Tomita M."/>
            <person name="Arakawa K."/>
        </authorList>
    </citation>
    <scope>NUCLEOTIDE SEQUENCE [LARGE SCALE GENOMIC DNA]</scope>
</reference>
<dbReference type="OrthoDB" id="6485764at2759"/>
<dbReference type="Proteomes" id="UP000499080">
    <property type="component" value="Unassembled WGS sequence"/>
</dbReference>
<comment type="caution">
    <text evidence="1">The sequence shown here is derived from an EMBL/GenBank/DDBJ whole genome shotgun (WGS) entry which is preliminary data.</text>
</comment>
<protein>
    <submittedName>
        <fullName evidence="1">Uncharacterized protein</fullName>
    </submittedName>
</protein>
<keyword evidence="2" id="KW-1185">Reference proteome</keyword>
<dbReference type="AlphaFoldDB" id="A0A4Y2ADR9"/>
<organism evidence="1 2">
    <name type="scientific">Araneus ventricosus</name>
    <name type="common">Orbweaver spider</name>
    <name type="synonym">Epeira ventricosa</name>
    <dbReference type="NCBI Taxonomy" id="182803"/>
    <lineage>
        <taxon>Eukaryota</taxon>
        <taxon>Metazoa</taxon>
        <taxon>Ecdysozoa</taxon>
        <taxon>Arthropoda</taxon>
        <taxon>Chelicerata</taxon>
        <taxon>Arachnida</taxon>
        <taxon>Araneae</taxon>
        <taxon>Araneomorphae</taxon>
        <taxon>Entelegynae</taxon>
        <taxon>Araneoidea</taxon>
        <taxon>Araneidae</taxon>
        <taxon>Araneus</taxon>
    </lineage>
</organism>